<dbReference type="InterPro" id="IPR015421">
    <property type="entry name" value="PyrdxlP-dep_Trfase_major"/>
</dbReference>
<evidence type="ECO:0000256" key="3">
    <source>
        <dbReference type="ARBA" id="ARBA00022793"/>
    </source>
</evidence>
<keyword evidence="7" id="KW-0808">Transferase</keyword>
<gene>
    <name evidence="7" type="ORF">L210DRAFT_3652245</name>
</gene>
<dbReference type="GO" id="GO:0030170">
    <property type="term" value="F:pyridoxal phosphate binding"/>
    <property type="evidence" value="ECO:0007669"/>
    <property type="project" value="InterPro"/>
</dbReference>
<evidence type="ECO:0000256" key="2">
    <source>
        <dbReference type="ARBA" id="ARBA00009533"/>
    </source>
</evidence>
<dbReference type="AlphaFoldDB" id="A0AAD4BH52"/>
<dbReference type="PANTHER" id="PTHR46101:SF18">
    <property type="entry name" value="HISTIDINE DECARBOXYLASE"/>
    <property type="match status" value="1"/>
</dbReference>
<keyword evidence="4 6" id="KW-0663">Pyridoxal phosphate</keyword>
<accession>A0AAD4BH52</accession>
<dbReference type="InterPro" id="IPR051151">
    <property type="entry name" value="Group_II_Decarboxylase"/>
</dbReference>
<keyword evidence="3" id="KW-0210">Decarboxylase</keyword>
<dbReference type="Gene3D" id="3.40.640.10">
    <property type="entry name" value="Type I PLP-dependent aspartate aminotransferase-like (Major domain)"/>
    <property type="match status" value="1"/>
</dbReference>
<dbReference type="Pfam" id="PF00282">
    <property type="entry name" value="Pyridoxal_deC"/>
    <property type="match status" value="1"/>
</dbReference>
<keyword evidence="8" id="KW-1185">Reference proteome</keyword>
<name>A0AAD4BH52_BOLED</name>
<dbReference type="GO" id="GO:0019752">
    <property type="term" value="P:carboxylic acid metabolic process"/>
    <property type="evidence" value="ECO:0007669"/>
    <property type="project" value="InterPro"/>
</dbReference>
<organism evidence="7 8">
    <name type="scientific">Boletus edulis BED1</name>
    <dbReference type="NCBI Taxonomy" id="1328754"/>
    <lineage>
        <taxon>Eukaryota</taxon>
        <taxon>Fungi</taxon>
        <taxon>Dikarya</taxon>
        <taxon>Basidiomycota</taxon>
        <taxon>Agaricomycotina</taxon>
        <taxon>Agaricomycetes</taxon>
        <taxon>Agaricomycetidae</taxon>
        <taxon>Boletales</taxon>
        <taxon>Boletineae</taxon>
        <taxon>Boletaceae</taxon>
        <taxon>Boletoideae</taxon>
        <taxon>Boletus</taxon>
    </lineage>
</organism>
<evidence type="ECO:0000256" key="1">
    <source>
        <dbReference type="ARBA" id="ARBA00001933"/>
    </source>
</evidence>
<proteinExistence type="inferred from homology"/>
<dbReference type="PANTHER" id="PTHR46101">
    <property type="match status" value="1"/>
</dbReference>
<dbReference type="Proteomes" id="UP001194468">
    <property type="component" value="Unassembled WGS sequence"/>
</dbReference>
<dbReference type="InterPro" id="IPR015424">
    <property type="entry name" value="PyrdxlP-dep_Trfase"/>
</dbReference>
<comment type="similarity">
    <text evidence="2">Belongs to the group II decarboxylase family.</text>
</comment>
<evidence type="ECO:0000313" key="7">
    <source>
        <dbReference type="EMBL" id="KAF8428840.1"/>
    </source>
</evidence>
<comment type="caution">
    <text evidence="7">The sequence shown here is derived from an EMBL/GenBank/DDBJ whole genome shotgun (WGS) entry which is preliminary data.</text>
</comment>
<reference evidence="7" key="1">
    <citation type="submission" date="2019-10" db="EMBL/GenBank/DDBJ databases">
        <authorList>
            <consortium name="DOE Joint Genome Institute"/>
            <person name="Kuo A."/>
            <person name="Miyauchi S."/>
            <person name="Kiss E."/>
            <person name="Drula E."/>
            <person name="Kohler A."/>
            <person name="Sanchez-Garcia M."/>
            <person name="Andreopoulos B."/>
            <person name="Barry K.W."/>
            <person name="Bonito G."/>
            <person name="Buee M."/>
            <person name="Carver A."/>
            <person name="Chen C."/>
            <person name="Cichocki N."/>
            <person name="Clum A."/>
            <person name="Culley D."/>
            <person name="Crous P.W."/>
            <person name="Fauchery L."/>
            <person name="Girlanda M."/>
            <person name="Hayes R."/>
            <person name="Keri Z."/>
            <person name="LaButti K."/>
            <person name="Lipzen A."/>
            <person name="Lombard V."/>
            <person name="Magnuson J."/>
            <person name="Maillard F."/>
            <person name="Morin E."/>
            <person name="Murat C."/>
            <person name="Nolan M."/>
            <person name="Ohm R."/>
            <person name="Pangilinan J."/>
            <person name="Pereira M."/>
            <person name="Perotto S."/>
            <person name="Peter M."/>
            <person name="Riley R."/>
            <person name="Sitrit Y."/>
            <person name="Stielow B."/>
            <person name="Szollosi G."/>
            <person name="Zifcakova L."/>
            <person name="Stursova M."/>
            <person name="Spatafora J.W."/>
            <person name="Tedersoo L."/>
            <person name="Vaario L.-M."/>
            <person name="Yamada A."/>
            <person name="Yan M."/>
            <person name="Wang P."/>
            <person name="Xu J."/>
            <person name="Bruns T."/>
            <person name="Baldrian P."/>
            <person name="Vilgalys R."/>
            <person name="Henrissat B."/>
            <person name="Grigoriev I.V."/>
            <person name="Hibbett D."/>
            <person name="Nagy L.G."/>
            <person name="Martin F.M."/>
        </authorList>
    </citation>
    <scope>NUCLEOTIDE SEQUENCE</scope>
    <source>
        <strain evidence="7">BED1</strain>
    </source>
</reference>
<reference evidence="7" key="2">
    <citation type="journal article" date="2020" name="Nat. Commun.">
        <title>Large-scale genome sequencing of mycorrhizal fungi provides insights into the early evolution of symbiotic traits.</title>
        <authorList>
            <person name="Miyauchi S."/>
            <person name="Kiss E."/>
            <person name="Kuo A."/>
            <person name="Drula E."/>
            <person name="Kohler A."/>
            <person name="Sanchez-Garcia M."/>
            <person name="Morin E."/>
            <person name="Andreopoulos B."/>
            <person name="Barry K.W."/>
            <person name="Bonito G."/>
            <person name="Buee M."/>
            <person name="Carver A."/>
            <person name="Chen C."/>
            <person name="Cichocki N."/>
            <person name="Clum A."/>
            <person name="Culley D."/>
            <person name="Crous P.W."/>
            <person name="Fauchery L."/>
            <person name="Girlanda M."/>
            <person name="Hayes R.D."/>
            <person name="Keri Z."/>
            <person name="LaButti K."/>
            <person name="Lipzen A."/>
            <person name="Lombard V."/>
            <person name="Magnuson J."/>
            <person name="Maillard F."/>
            <person name="Murat C."/>
            <person name="Nolan M."/>
            <person name="Ohm R.A."/>
            <person name="Pangilinan J."/>
            <person name="Pereira M.F."/>
            <person name="Perotto S."/>
            <person name="Peter M."/>
            <person name="Pfister S."/>
            <person name="Riley R."/>
            <person name="Sitrit Y."/>
            <person name="Stielow J.B."/>
            <person name="Szollosi G."/>
            <person name="Zifcakova L."/>
            <person name="Stursova M."/>
            <person name="Spatafora J.W."/>
            <person name="Tedersoo L."/>
            <person name="Vaario L.M."/>
            <person name="Yamada A."/>
            <person name="Yan M."/>
            <person name="Wang P."/>
            <person name="Xu J."/>
            <person name="Bruns T."/>
            <person name="Baldrian P."/>
            <person name="Vilgalys R."/>
            <person name="Dunand C."/>
            <person name="Henrissat B."/>
            <person name="Grigoriev I.V."/>
            <person name="Hibbett D."/>
            <person name="Nagy L.G."/>
            <person name="Martin F.M."/>
        </authorList>
    </citation>
    <scope>NUCLEOTIDE SEQUENCE</scope>
    <source>
        <strain evidence="7">BED1</strain>
    </source>
</reference>
<dbReference type="GO" id="GO:0016740">
    <property type="term" value="F:transferase activity"/>
    <property type="evidence" value="ECO:0007669"/>
    <property type="project" value="UniProtKB-KW"/>
</dbReference>
<dbReference type="SUPFAM" id="SSF53383">
    <property type="entry name" value="PLP-dependent transferases"/>
    <property type="match status" value="1"/>
</dbReference>
<evidence type="ECO:0000313" key="8">
    <source>
        <dbReference type="Proteomes" id="UP001194468"/>
    </source>
</evidence>
<evidence type="ECO:0000256" key="6">
    <source>
        <dbReference type="PIRSR" id="PIRSR602129-50"/>
    </source>
</evidence>
<dbReference type="PROSITE" id="PS00392">
    <property type="entry name" value="DDC_GAD_HDC_YDC"/>
    <property type="match status" value="1"/>
</dbReference>
<protein>
    <submittedName>
        <fullName evidence="7">Pyridoxal phosphate-dependent transferase</fullName>
    </submittedName>
</protein>
<comment type="cofactor">
    <cofactor evidence="1 6">
        <name>pyridoxal 5'-phosphate</name>
        <dbReference type="ChEBI" id="CHEBI:597326"/>
    </cofactor>
</comment>
<evidence type="ECO:0000256" key="4">
    <source>
        <dbReference type="ARBA" id="ARBA00022898"/>
    </source>
</evidence>
<sequence length="645" mass="70950">MDVGDLSMLDAVERFEELLGDTLYDDGCAEGNDFQQLAVLDVRDARLKSVITLYNATPCLSRKRQERIACDARKDRAFAQAWCEERAVLDAAFLELLLDNCVEIHDLVAAVVRSFLPAVSKVGVVASAFTFPSPPGPVRAWLEVTQALIVSSLGGATLHALEARCGVVADWGVGIDVGKRTIWDEPGINPILQSCQPVPGVIAHLSQIQLRHITSNLSIHIKPILIQSILIQSILIQSVFTMSSLANMYRTSWSSKPEAELKAIVECDMADLQTVTNHQMGYPYNLAFKDQLYPALTEFLINHLGDPNQGGQYGVNVFQKELEVVEIFKKLWGGERLNEALWGYVSSGGTENNIWAVHTAVKGLIGKHEGREPVVLCSEEGHYSFDKAADMMRIKLFKIRANRDGSINIGALRNALQVHRDVPIILGLMSGTTVKEGHDDIAAALQLIKETGRPRQDFYIHVDGALSAAFLPLVNAPANINPGFWHDIDSISASGHKFIGCPVPCGVLVMKKMHNDVVAKSVEYIKSNDTTLAGSRSGFVVYFLWLRLFALGADGMMNLALSGIKLAGEIGEQFKAAGVDVLHNTNAVTVCFPQPSQEIINKYSLLCQQGYAHIVVMQNILDTRPEGFVGARAFAREYLEWWNKQ</sequence>
<dbReference type="EMBL" id="WHUW01000071">
    <property type="protein sequence ID" value="KAF8428840.1"/>
    <property type="molecule type" value="Genomic_DNA"/>
</dbReference>
<evidence type="ECO:0000256" key="5">
    <source>
        <dbReference type="ARBA" id="ARBA00023239"/>
    </source>
</evidence>
<dbReference type="GO" id="GO:0016831">
    <property type="term" value="F:carboxy-lyase activity"/>
    <property type="evidence" value="ECO:0007669"/>
    <property type="project" value="UniProtKB-KW"/>
</dbReference>
<dbReference type="InterPro" id="IPR002129">
    <property type="entry name" value="PyrdxlP-dep_de-COase"/>
</dbReference>
<dbReference type="InterPro" id="IPR021115">
    <property type="entry name" value="Pyridoxal-P_BS"/>
</dbReference>
<feature type="modified residue" description="N6-(pyridoxal phosphate)lysine" evidence="6">
    <location>
        <position position="497"/>
    </location>
</feature>
<keyword evidence="5" id="KW-0456">Lyase</keyword>